<protein>
    <submittedName>
        <fullName evidence="7">Adenosine deaminase</fullName>
    </submittedName>
</protein>
<feature type="domain" description="Adenosine deaminase" evidence="6">
    <location>
        <begin position="10"/>
        <end position="324"/>
    </location>
</feature>
<dbReference type="Proteomes" id="UP000195897">
    <property type="component" value="Unassembled WGS sequence"/>
</dbReference>
<comment type="cofactor">
    <cofactor evidence="1">
        <name>Zn(2+)</name>
        <dbReference type="ChEBI" id="CHEBI:29105"/>
    </cofactor>
</comment>
<dbReference type="InterPro" id="IPR006330">
    <property type="entry name" value="Ado/ade_deaminase"/>
</dbReference>
<comment type="similarity">
    <text evidence="2">Belongs to the metallo-dependent hydrolases superfamily. Adenosine and AMP deaminases family.</text>
</comment>
<dbReference type="GO" id="GO:0019239">
    <property type="term" value="F:deaminase activity"/>
    <property type="evidence" value="ECO:0007669"/>
    <property type="project" value="InterPro"/>
</dbReference>
<keyword evidence="5" id="KW-0862">Zinc</keyword>
<evidence type="ECO:0000256" key="3">
    <source>
        <dbReference type="ARBA" id="ARBA00022723"/>
    </source>
</evidence>
<dbReference type="RefSeq" id="WP_087374410.1">
    <property type="nucleotide sequence ID" value="NZ_NFKK01000021.1"/>
</dbReference>
<dbReference type="Gene3D" id="3.20.20.140">
    <property type="entry name" value="Metal-dependent hydrolases"/>
    <property type="match status" value="1"/>
</dbReference>
<evidence type="ECO:0000256" key="1">
    <source>
        <dbReference type="ARBA" id="ARBA00001947"/>
    </source>
</evidence>
<evidence type="ECO:0000313" key="8">
    <source>
        <dbReference type="Proteomes" id="UP000195897"/>
    </source>
</evidence>
<comment type="caution">
    <text evidence="7">The sequence shown here is derived from an EMBL/GenBank/DDBJ whole genome shotgun (WGS) entry which is preliminary data.</text>
</comment>
<organism evidence="7 8">
    <name type="scientific">Butyricicoccus pullicaecorum</name>
    <dbReference type="NCBI Taxonomy" id="501571"/>
    <lineage>
        <taxon>Bacteria</taxon>
        <taxon>Bacillati</taxon>
        <taxon>Bacillota</taxon>
        <taxon>Clostridia</taxon>
        <taxon>Eubacteriales</taxon>
        <taxon>Butyricicoccaceae</taxon>
        <taxon>Butyricicoccus</taxon>
    </lineage>
</organism>
<evidence type="ECO:0000256" key="4">
    <source>
        <dbReference type="ARBA" id="ARBA00022801"/>
    </source>
</evidence>
<keyword evidence="3" id="KW-0479">Metal-binding</keyword>
<dbReference type="PANTHER" id="PTHR43114:SF6">
    <property type="entry name" value="ADENINE DEAMINASE"/>
    <property type="match status" value="1"/>
</dbReference>
<dbReference type="NCBIfam" id="TIGR01430">
    <property type="entry name" value="aden_deam"/>
    <property type="match status" value="1"/>
</dbReference>
<proteinExistence type="inferred from homology"/>
<dbReference type="EMBL" id="NFKK01000021">
    <property type="protein sequence ID" value="OUP51498.1"/>
    <property type="molecule type" value="Genomic_DNA"/>
</dbReference>
<dbReference type="InterPro" id="IPR001365">
    <property type="entry name" value="A_deaminase_dom"/>
</dbReference>
<evidence type="ECO:0000259" key="6">
    <source>
        <dbReference type="Pfam" id="PF00962"/>
    </source>
</evidence>
<dbReference type="InterPro" id="IPR032466">
    <property type="entry name" value="Metal_Hydrolase"/>
</dbReference>
<accession>A0A1Y4L403</accession>
<reference evidence="8" key="1">
    <citation type="submission" date="2017-04" db="EMBL/GenBank/DDBJ databases">
        <title>Function of individual gut microbiota members based on whole genome sequencing of pure cultures obtained from chicken caecum.</title>
        <authorList>
            <person name="Medvecky M."/>
            <person name="Cejkova D."/>
            <person name="Polansky O."/>
            <person name="Karasova D."/>
            <person name="Kubasova T."/>
            <person name="Cizek A."/>
            <person name="Rychlik I."/>
        </authorList>
    </citation>
    <scope>NUCLEOTIDE SEQUENCE [LARGE SCALE GENOMIC DNA]</scope>
    <source>
        <strain evidence="8">An180</strain>
    </source>
</reference>
<dbReference type="SUPFAM" id="SSF51556">
    <property type="entry name" value="Metallo-dependent hydrolases"/>
    <property type="match status" value="1"/>
</dbReference>
<evidence type="ECO:0000313" key="7">
    <source>
        <dbReference type="EMBL" id="OUP51498.1"/>
    </source>
</evidence>
<dbReference type="AlphaFoldDB" id="A0A1Y4L403"/>
<keyword evidence="4" id="KW-0378">Hydrolase</keyword>
<dbReference type="GO" id="GO:0016814">
    <property type="term" value="F:hydrolase activity, acting on carbon-nitrogen (but not peptide) bonds, in cyclic amidines"/>
    <property type="evidence" value="ECO:0007669"/>
    <property type="project" value="UniProtKB-ARBA"/>
</dbReference>
<gene>
    <name evidence="7" type="ORF">B5F17_12805</name>
</gene>
<evidence type="ECO:0000256" key="5">
    <source>
        <dbReference type="ARBA" id="ARBA00022833"/>
    </source>
</evidence>
<evidence type="ECO:0000256" key="2">
    <source>
        <dbReference type="ARBA" id="ARBA00006676"/>
    </source>
</evidence>
<name>A0A1Y4L403_9FIRM</name>
<dbReference type="Pfam" id="PF00962">
    <property type="entry name" value="A_deaminase"/>
    <property type="match status" value="1"/>
</dbReference>
<dbReference type="PANTHER" id="PTHR43114">
    <property type="entry name" value="ADENINE DEAMINASE"/>
    <property type="match status" value="1"/>
</dbReference>
<dbReference type="GO" id="GO:0046872">
    <property type="term" value="F:metal ion binding"/>
    <property type="evidence" value="ECO:0007669"/>
    <property type="project" value="UniProtKB-KW"/>
</dbReference>
<sequence>MERAFIEKLPKVELHIHLEDTVQLELIQELAEKTQTPLPKPADELFSFTGLADFLDRLDWICSLVRNPEDVKRLAYDYARYAASQNIMYAEVITNPTHWKALSYQQLIPGILEGFDQAYEDGYTDCRLLVSLLRSQTKQESLALVRWMTSHRHPRLMGLSVDGNEAVSKQSNRVLCDAFLEAKHAGFAITVHAGESSPAEGVWEALDILGAMRIDHGVRSITDPVLLRRLADERIPLNITPTSNLMELYPSLEEHPLGKLYELGIPVTVSTDDPMLMSIDLCTELEKSANAFGWGASDLIRLQENAIRASFCDAETKQLLRDKLKVFCDCYHKA</sequence>